<keyword evidence="5" id="KW-1185">Reference proteome</keyword>
<dbReference type="PANTHER" id="PTHR10625:SF9">
    <property type="entry name" value="HISTONE DEACETYLASE DOMAIN-CONTAINING PROTEIN"/>
    <property type="match status" value="1"/>
</dbReference>
<keyword evidence="1" id="KW-0678">Repressor</keyword>
<organism evidence="4 5">
    <name type="scientific">Capsella rubella</name>
    <dbReference type="NCBI Taxonomy" id="81985"/>
    <lineage>
        <taxon>Eukaryota</taxon>
        <taxon>Viridiplantae</taxon>
        <taxon>Streptophyta</taxon>
        <taxon>Embryophyta</taxon>
        <taxon>Tracheophyta</taxon>
        <taxon>Spermatophyta</taxon>
        <taxon>Magnoliopsida</taxon>
        <taxon>eudicotyledons</taxon>
        <taxon>Gunneridae</taxon>
        <taxon>Pentapetalae</taxon>
        <taxon>rosids</taxon>
        <taxon>malvids</taxon>
        <taxon>Brassicales</taxon>
        <taxon>Brassicaceae</taxon>
        <taxon>Camelineae</taxon>
        <taxon>Capsella</taxon>
    </lineage>
</organism>
<feature type="non-terminal residue" evidence="4">
    <location>
        <position position="1"/>
    </location>
</feature>
<dbReference type="GO" id="GO:0040029">
    <property type="term" value="P:epigenetic regulation of gene expression"/>
    <property type="evidence" value="ECO:0007669"/>
    <property type="project" value="TreeGrafter"/>
</dbReference>
<feature type="domain" description="Histone deacetylase" evidence="3">
    <location>
        <begin position="2"/>
        <end position="70"/>
    </location>
</feature>
<evidence type="ECO:0000259" key="3">
    <source>
        <dbReference type="Pfam" id="PF00850"/>
    </source>
</evidence>
<dbReference type="Gene3D" id="3.40.800.20">
    <property type="entry name" value="Histone deacetylase domain"/>
    <property type="match status" value="1"/>
</dbReference>
<dbReference type="SUPFAM" id="SSF52768">
    <property type="entry name" value="Arginase/deacetylase"/>
    <property type="match status" value="1"/>
</dbReference>
<sequence length="78" mass="8848">VAEKVAEGELDYGFAIARHHAETDEAMGFCLSTIIFYLLFFSQIPLPDLGIKKILIVDWDIHHGNGTQKNWNDILAYL</sequence>
<dbReference type="InterPro" id="IPR023801">
    <property type="entry name" value="His_deacetylse_dom"/>
</dbReference>
<dbReference type="AlphaFoldDB" id="R0GPT9"/>
<reference evidence="5" key="1">
    <citation type="journal article" date="2013" name="Nat. Genet.">
        <title>The Capsella rubella genome and the genomic consequences of rapid mating system evolution.</title>
        <authorList>
            <person name="Slotte T."/>
            <person name="Hazzouri K.M."/>
            <person name="Agren J.A."/>
            <person name="Koenig D."/>
            <person name="Maumus F."/>
            <person name="Guo Y.L."/>
            <person name="Steige K."/>
            <person name="Platts A.E."/>
            <person name="Escobar J.S."/>
            <person name="Newman L.K."/>
            <person name="Wang W."/>
            <person name="Mandakova T."/>
            <person name="Vello E."/>
            <person name="Smith L.M."/>
            <person name="Henz S.R."/>
            <person name="Steffen J."/>
            <person name="Takuno S."/>
            <person name="Brandvain Y."/>
            <person name="Coop G."/>
            <person name="Andolfatto P."/>
            <person name="Hu T.T."/>
            <person name="Blanchette M."/>
            <person name="Clark R.M."/>
            <person name="Quesneville H."/>
            <person name="Nordborg M."/>
            <person name="Gaut B.S."/>
            <person name="Lysak M.A."/>
            <person name="Jenkins J."/>
            <person name="Grimwood J."/>
            <person name="Chapman J."/>
            <person name="Prochnik S."/>
            <person name="Shu S."/>
            <person name="Rokhsar D."/>
            <person name="Schmutz J."/>
            <person name="Weigel D."/>
            <person name="Wright S.I."/>
        </authorList>
    </citation>
    <scope>NUCLEOTIDE SEQUENCE [LARGE SCALE GENOMIC DNA]</scope>
    <source>
        <strain evidence="5">cv. Monte Gargano</strain>
    </source>
</reference>
<evidence type="ECO:0000256" key="1">
    <source>
        <dbReference type="ARBA" id="ARBA00022491"/>
    </source>
</evidence>
<dbReference type="GO" id="GO:0005737">
    <property type="term" value="C:cytoplasm"/>
    <property type="evidence" value="ECO:0007669"/>
    <property type="project" value="TreeGrafter"/>
</dbReference>
<dbReference type="GO" id="GO:0000118">
    <property type="term" value="C:histone deacetylase complex"/>
    <property type="evidence" value="ECO:0007669"/>
    <property type="project" value="TreeGrafter"/>
</dbReference>
<dbReference type="GO" id="GO:0004407">
    <property type="term" value="F:histone deacetylase activity"/>
    <property type="evidence" value="ECO:0007669"/>
    <property type="project" value="TreeGrafter"/>
</dbReference>
<dbReference type="eggNOG" id="KOG1343">
    <property type="taxonomic scope" value="Eukaryota"/>
</dbReference>
<accession>R0GPT9</accession>
<keyword evidence="2" id="KW-0156">Chromatin regulator</keyword>
<dbReference type="InterPro" id="IPR037138">
    <property type="entry name" value="His_deacetylse_dom_sf"/>
</dbReference>
<dbReference type="EMBL" id="KB870812">
    <property type="protein sequence ID" value="EOA14370.1"/>
    <property type="molecule type" value="Genomic_DNA"/>
</dbReference>
<gene>
    <name evidence="4" type="ORF">CARUB_v10027555mg</name>
</gene>
<protein>
    <recommendedName>
        <fullName evidence="3">Histone deacetylase domain-containing protein</fullName>
    </recommendedName>
</protein>
<dbReference type="STRING" id="81985.R0GPT9"/>
<evidence type="ECO:0000256" key="2">
    <source>
        <dbReference type="ARBA" id="ARBA00022853"/>
    </source>
</evidence>
<name>R0GPT9_9BRAS</name>
<dbReference type="InterPro" id="IPR023696">
    <property type="entry name" value="Ureohydrolase_dom_sf"/>
</dbReference>
<dbReference type="Proteomes" id="UP000029121">
    <property type="component" value="Unassembled WGS sequence"/>
</dbReference>
<evidence type="ECO:0000313" key="5">
    <source>
        <dbReference type="Proteomes" id="UP000029121"/>
    </source>
</evidence>
<proteinExistence type="predicted"/>
<evidence type="ECO:0000313" key="4">
    <source>
        <dbReference type="EMBL" id="EOA14370.1"/>
    </source>
</evidence>
<dbReference type="Pfam" id="PF00850">
    <property type="entry name" value="Hist_deacetyl"/>
    <property type="match status" value="1"/>
</dbReference>
<dbReference type="PANTHER" id="PTHR10625">
    <property type="entry name" value="HISTONE DEACETYLASE HDAC1-RELATED"/>
    <property type="match status" value="1"/>
</dbReference>